<gene>
    <name evidence="1" type="ORF">TVAG_317510</name>
</gene>
<evidence type="ECO:0000313" key="1">
    <source>
        <dbReference type="EMBL" id="EAX91762.1"/>
    </source>
</evidence>
<evidence type="ECO:0000313" key="2">
    <source>
        <dbReference type="Proteomes" id="UP000001542"/>
    </source>
</evidence>
<keyword evidence="2" id="KW-1185">Reference proteome</keyword>
<dbReference type="AlphaFoldDB" id="A2FTK0"/>
<sequence>MGCSSSTSSEPKQVANARISTAKAPIKLFYLPGNVKLTLTKLVSQGVMGSEASATASSSINLNARFIDVPNARAVRKGWGKELTSKSAECAMSIFLADIRERPMMLLNIKTLNWLAKQVTQKGQLYVVLICSNELEVSEFKSHISATDIDTIVIKDGDPESVVQFTDVVTAEVVKFNERKKKFSETSPRSR</sequence>
<dbReference type="OrthoDB" id="10459979at2759"/>
<dbReference type="Proteomes" id="UP000001542">
    <property type="component" value="Unassembled WGS sequence"/>
</dbReference>
<proteinExistence type="predicted"/>
<dbReference type="EMBL" id="DS114012">
    <property type="protein sequence ID" value="EAX91762.1"/>
    <property type="molecule type" value="Genomic_DNA"/>
</dbReference>
<protein>
    <submittedName>
        <fullName evidence="1">Uncharacterized protein</fullName>
    </submittedName>
</protein>
<dbReference type="InParanoid" id="A2FTK0"/>
<dbReference type="VEuPathDB" id="TrichDB:TVAG_317510"/>
<dbReference type="KEGG" id="tva:4749464"/>
<dbReference type="SMR" id="A2FTK0"/>
<accession>A2FTK0</accession>
<organism evidence="1 2">
    <name type="scientific">Trichomonas vaginalis (strain ATCC PRA-98 / G3)</name>
    <dbReference type="NCBI Taxonomy" id="412133"/>
    <lineage>
        <taxon>Eukaryota</taxon>
        <taxon>Metamonada</taxon>
        <taxon>Parabasalia</taxon>
        <taxon>Trichomonadida</taxon>
        <taxon>Trichomonadidae</taxon>
        <taxon>Trichomonas</taxon>
    </lineage>
</organism>
<dbReference type="VEuPathDB" id="TrichDB:TVAGG3_0476780"/>
<reference evidence="1" key="1">
    <citation type="submission" date="2006-10" db="EMBL/GenBank/DDBJ databases">
        <authorList>
            <person name="Amadeo P."/>
            <person name="Zhao Q."/>
            <person name="Wortman J."/>
            <person name="Fraser-Liggett C."/>
            <person name="Carlton J."/>
        </authorList>
    </citation>
    <scope>NUCLEOTIDE SEQUENCE</scope>
    <source>
        <strain evidence="1">G3</strain>
    </source>
</reference>
<name>A2FTK0_TRIV3</name>
<reference evidence="1" key="2">
    <citation type="journal article" date="2007" name="Science">
        <title>Draft genome sequence of the sexually transmitted pathogen Trichomonas vaginalis.</title>
        <authorList>
            <person name="Carlton J.M."/>
            <person name="Hirt R.P."/>
            <person name="Silva J.C."/>
            <person name="Delcher A.L."/>
            <person name="Schatz M."/>
            <person name="Zhao Q."/>
            <person name="Wortman J.R."/>
            <person name="Bidwell S.L."/>
            <person name="Alsmark U.C.M."/>
            <person name="Besteiro S."/>
            <person name="Sicheritz-Ponten T."/>
            <person name="Noel C.J."/>
            <person name="Dacks J.B."/>
            <person name="Foster P.G."/>
            <person name="Simillion C."/>
            <person name="Van de Peer Y."/>
            <person name="Miranda-Saavedra D."/>
            <person name="Barton G.J."/>
            <person name="Westrop G.D."/>
            <person name="Mueller S."/>
            <person name="Dessi D."/>
            <person name="Fiori P.L."/>
            <person name="Ren Q."/>
            <person name="Paulsen I."/>
            <person name="Zhang H."/>
            <person name="Bastida-Corcuera F.D."/>
            <person name="Simoes-Barbosa A."/>
            <person name="Brown M.T."/>
            <person name="Hayes R.D."/>
            <person name="Mukherjee M."/>
            <person name="Okumura C.Y."/>
            <person name="Schneider R."/>
            <person name="Smith A.J."/>
            <person name="Vanacova S."/>
            <person name="Villalvazo M."/>
            <person name="Haas B.J."/>
            <person name="Pertea M."/>
            <person name="Feldblyum T.V."/>
            <person name="Utterback T.R."/>
            <person name="Shu C.L."/>
            <person name="Osoegawa K."/>
            <person name="de Jong P.J."/>
            <person name="Hrdy I."/>
            <person name="Horvathova L."/>
            <person name="Zubacova Z."/>
            <person name="Dolezal P."/>
            <person name="Malik S.B."/>
            <person name="Logsdon J.M. Jr."/>
            <person name="Henze K."/>
            <person name="Gupta A."/>
            <person name="Wang C.C."/>
            <person name="Dunne R.L."/>
            <person name="Upcroft J.A."/>
            <person name="Upcroft P."/>
            <person name="White O."/>
            <person name="Salzberg S.L."/>
            <person name="Tang P."/>
            <person name="Chiu C.-H."/>
            <person name="Lee Y.-S."/>
            <person name="Embley T.M."/>
            <person name="Coombs G.H."/>
            <person name="Mottram J.C."/>
            <person name="Tachezy J."/>
            <person name="Fraser-Liggett C.M."/>
            <person name="Johnson P.J."/>
        </authorList>
    </citation>
    <scope>NUCLEOTIDE SEQUENCE [LARGE SCALE GENOMIC DNA]</scope>
    <source>
        <strain evidence="1">G3</strain>
    </source>
</reference>
<dbReference type="RefSeq" id="XP_001304692.1">
    <property type="nucleotide sequence ID" value="XM_001304691.1"/>
</dbReference>